<keyword evidence="1" id="KW-1133">Transmembrane helix</keyword>
<keyword evidence="2" id="KW-0614">Plasmid</keyword>
<feature type="transmembrane region" description="Helical" evidence="1">
    <location>
        <begin position="90"/>
        <end position="107"/>
    </location>
</feature>
<gene>
    <name evidence="2" type="ordered locus">Bcep1808_7522</name>
</gene>
<proteinExistence type="predicted"/>
<sequence length="155" mass="16290">MSGTVGRKIKMTKIIRGRPISRAGVKKFVSSPANWLNVAVTSLLLKLVWDIEAEAIVALTPSWFVPVGLAIAAAGIIVSALTIEPKVGEVLSLAMLVFLPGVLYVSMKASGSGAPASAQAVVAIVLLVGSWGVAIATWIDCAMRRLDRPVANREI</sequence>
<accession>A4JVU4</accession>
<evidence type="ECO:0000313" key="2">
    <source>
        <dbReference type="EMBL" id="ABO60397.1"/>
    </source>
</evidence>
<dbReference type="EMBL" id="CP000619">
    <property type="protein sequence ID" value="ABO60397.1"/>
    <property type="molecule type" value="Genomic_DNA"/>
</dbReference>
<name>A4JVU4_BURVG</name>
<dbReference type="HOGENOM" id="CLU_1692215_0_0_4"/>
<dbReference type="Proteomes" id="UP000002287">
    <property type="component" value="Plasmid pBVIE03"/>
</dbReference>
<keyword evidence="1" id="KW-0812">Transmembrane</keyword>
<dbReference type="KEGG" id="bvi:Bcep1808_7522"/>
<evidence type="ECO:0000256" key="1">
    <source>
        <dbReference type="SAM" id="Phobius"/>
    </source>
</evidence>
<reference evidence="2 3" key="1">
    <citation type="submission" date="2007-03" db="EMBL/GenBank/DDBJ databases">
        <title>Complete sequence of plasmid pBVIE03 of Burkholderia vietnamiensis G4.</title>
        <authorList>
            <consortium name="US DOE Joint Genome Institute"/>
            <person name="Copeland A."/>
            <person name="Lucas S."/>
            <person name="Lapidus A."/>
            <person name="Barry K."/>
            <person name="Detter J.C."/>
            <person name="Glavina del Rio T."/>
            <person name="Hammon N."/>
            <person name="Israni S."/>
            <person name="Dalin E."/>
            <person name="Tice H."/>
            <person name="Pitluck S."/>
            <person name="Chain P."/>
            <person name="Malfatti S."/>
            <person name="Shin M."/>
            <person name="Vergez L."/>
            <person name="Schmutz J."/>
            <person name="Larimer F."/>
            <person name="Land M."/>
            <person name="Hauser L."/>
            <person name="Kyrpides N."/>
            <person name="Tiedje J."/>
            <person name="Richardson P."/>
        </authorList>
    </citation>
    <scope>NUCLEOTIDE SEQUENCE [LARGE SCALE GENOMIC DNA]</scope>
    <source>
        <strain evidence="3">G4 / LMG 22486</strain>
        <plasmid evidence="2 3">pBVIE03</plasmid>
    </source>
</reference>
<feature type="transmembrane region" description="Helical" evidence="1">
    <location>
        <begin position="63"/>
        <end position="83"/>
    </location>
</feature>
<organism evidence="2 3">
    <name type="scientific">Burkholderia vietnamiensis (strain G4 / LMG 22486)</name>
    <name type="common">Burkholderia cepacia (strain R1808)</name>
    <dbReference type="NCBI Taxonomy" id="269482"/>
    <lineage>
        <taxon>Bacteria</taxon>
        <taxon>Pseudomonadati</taxon>
        <taxon>Pseudomonadota</taxon>
        <taxon>Betaproteobacteria</taxon>
        <taxon>Burkholderiales</taxon>
        <taxon>Burkholderiaceae</taxon>
        <taxon>Burkholderia</taxon>
        <taxon>Burkholderia cepacia complex</taxon>
    </lineage>
</organism>
<keyword evidence="1" id="KW-0472">Membrane</keyword>
<dbReference type="AlphaFoldDB" id="A4JVU4"/>
<geneLocation type="plasmid" evidence="2 3">
    <name>pBVIE03</name>
</geneLocation>
<feature type="transmembrane region" description="Helical" evidence="1">
    <location>
        <begin position="119"/>
        <end position="139"/>
    </location>
</feature>
<protein>
    <submittedName>
        <fullName evidence="2">Uncharacterized protein</fullName>
    </submittedName>
</protein>
<evidence type="ECO:0000313" key="3">
    <source>
        <dbReference type="Proteomes" id="UP000002287"/>
    </source>
</evidence>